<reference evidence="7 8" key="1">
    <citation type="journal article" date="2019" name="Int. J. Syst. Evol. Microbiol.">
        <title>The Global Catalogue of Microorganisms (GCM) 10K type strain sequencing project: providing services to taxonomists for standard genome sequencing and annotation.</title>
        <authorList>
            <consortium name="The Broad Institute Genomics Platform"/>
            <consortium name="The Broad Institute Genome Sequencing Center for Infectious Disease"/>
            <person name="Wu L."/>
            <person name="Ma J."/>
        </authorList>
    </citation>
    <scope>NUCLEOTIDE SEQUENCE [LARGE SCALE GENOMIC DNA]</scope>
    <source>
        <strain evidence="7 8">JCM 13023</strain>
    </source>
</reference>
<comment type="similarity">
    <text evidence="1">Belongs to the ABC transporter superfamily.</text>
</comment>
<dbReference type="InterPro" id="IPR003439">
    <property type="entry name" value="ABC_transporter-like_ATP-bd"/>
</dbReference>
<dbReference type="Proteomes" id="UP001500653">
    <property type="component" value="Unassembled WGS sequence"/>
</dbReference>
<evidence type="ECO:0000259" key="6">
    <source>
        <dbReference type="PROSITE" id="PS50893"/>
    </source>
</evidence>
<dbReference type="PANTHER" id="PTHR43776">
    <property type="entry name" value="TRANSPORT ATP-BINDING PROTEIN"/>
    <property type="match status" value="1"/>
</dbReference>
<feature type="compositionally biased region" description="Basic and acidic residues" evidence="5">
    <location>
        <begin position="319"/>
        <end position="340"/>
    </location>
</feature>
<keyword evidence="4" id="KW-0067">ATP-binding</keyword>
<dbReference type="InterPro" id="IPR003593">
    <property type="entry name" value="AAA+_ATPase"/>
</dbReference>
<evidence type="ECO:0000256" key="1">
    <source>
        <dbReference type="ARBA" id="ARBA00005417"/>
    </source>
</evidence>
<dbReference type="CDD" id="cd03257">
    <property type="entry name" value="ABC_NikE_OppD_transporters"/>
    <property type="match status" value="1"/>
</dbReference>
<evidence type="ECO:0000256" key="2">
    <source>
        <dbReference type="ARBA" id="ARBA00022448"/>
    </source>
</evidence>
<feature type="region of interest" description="Disordered" evidence="5">
    <location>
        <begin position="1"/>
        <end position="41"/>
    </location>
</feature>
<dbReference type="InterPro" id="IPR050319">
    <property type="entry name" value="ABC_transp_ATP-bind"/>
</dbReference>
<evidence type="ECO:0000256" key="5">
    <source>
        <dbReference type="SAM" id="MobiDB-lite"/>
    </source>
</evidence>
<keyword evidence="2" id="KW-0813">Transport</keyword>
<proteinExistence type="inferred from homology"/>
<feature type="region of interest" description="Disordered" evidence="5">
    <location>
        <begin position="288"/>
        <end position="384"/>
    </location>
</feature>
<protein>
    <recommendedName>
        <fullName evidence="6">ABC transporter domain-containing protein</fullName>
    </recommendedName>
</protein>
<feature type="compositionally biased region" description="Low complexity" evidence="5">
    <location>
        <begin position="342"/>
        <end position="362"/>
    </location>
</feature>
<dbReference type="InterPro" id="IPR027417">
    <property type="entry name" value="P-loop_NTPase"/>
</dbReference>
<comment type="caution">
    <text evidence="7">The sequence shown here is derived from an EMBL/GenBank/DDBJ whole genome shotgun (WGS) entry which is preliminary data.</text>
</comment>
<dbReference type="SMART" id="SM00382">
    <property type="entry name" value="AAA"/>
    <property type="match status" value="1"/>
</dbReference>
<evidence type="ECO:0000256" key="4">
    <source>
        <dbReference type="ARBA" id="ARBA00022840"/>
    </source>
</evidence>
<organism evidence="7 8">
    <name type="scientific">Prauserella halophila</name>
    <dbReference type="NCBI Taxonomy" id="185641"/>
    <lineage>
        <taxon>Bacteria</taxon>
        <taxon>Bacillati</taxon>
        <taxon>Actinomycetota</taxon>
        <taxon>Actinomycetes</taxon>
        <taxon>Pseudonocardiales</taxon>
        <taxon>Pseudonocardiaceae</taxon>
        <taxon>Prauserella</taxon>
    </lineage>
</organism>
<dbReference type="PROSITE" id="PS00211">
    <property type="entry name" value="ABC_TRANSPORTER_1"/>
    <property type="match status" value="1"/>
</dbReference>
<feature type="domain" description="ABC transporter" evidence="6">
    <location>
        <begin position="46"/>
        <end position="281"/>
    </location>
</feature>
<evidence type="ECO:0000313" key="7">
    <source>
        <dbReference type="EMBL" id="GAA1253472.1"/>
    </source>
</evidence>
<name>A0ABN1WLE0_9PSEU</name>
<gene>
    <name evidence="7" type="ORF">GCM10009676_45780</name>
</gene>
<feature type="compositionally biased region" description="Pro residues" evidence="5">
    <location>
        <begin position="306"/>
        <end position="318"/>
    </location>
</feature>
<dbReference type="SUPFAM" id="SSF52540">
    <property type="entry name" value="P-loop containing nucleoside triphosphate hydrolases"/>
    <property type="match status" value="1"/>
</dbReference>
<feature type="compositionally biased region" description="Low complexity" evidence="5">
    <location>
        <begin position="9"/>
        <end position="41"/>
    </location>
</feature>
<dbReference type="Pfam" id="PF00005">
    <property type="entry name" value="ABC_tran"/>
    <property type="match status" value="1"/>
</dbReference>
<evidence type="ECO:0000313" key="8">
    <source>
        <dbReference type="Proteomes" id="UP001500653"/>
    </source>
</evidence>
<evidence type="ECO:0000256" key="3">
    <source>
        <dbReference type="ARBA" id="ARBA00022741"/>
    </source>
</evidence>
<dbReference type="Gene3D" id="3.40.50.300">
    <property type="entry name" value="P-loop containing nucleotide triphosphate hydrolases"/>
    <property type="match status" value="1"/>
</dbReference>
<accession>A0ABN1WLE0</accession>
<feature type="compositionally biased region" description="Basic and acidic residues" evidence="5">
    <location>
        <begin position="372"/>
        <end position="384"/>
    </location>
</feature>
<sequence length="384" mass="41167">MTSTPDGVPATPASAAPTPDAATPAPATSDAATPAPATPDTAAPILAVRDLERTYRGGVHALRGVSLDVPRGGRFGIVGESGSGKSTLVRLLAALDRPTAGTVTFDRRRIDDRRDRDLGFLRRRLQVVFQDPMGSLDPRMRVRDIISEPLGRTRGRDERVAELLEAVDLPADAGLQYPHRFSGGQRQRISIARALAPQPEVLIADEAVSALDVLVRKQILDLLTRLVDEYALTLVFVSHDLGVVRKVCDEVAVMRRGELVEHGPVDDVYDAPRHDYTRELIAAAPTLHGALSQPQRGRSFGDAAPVEPPGPEPPGPEPHGPEPHGPEPHGPEPHGPEPHGPEPQAAEPQSSESQSPESQAPESPDPESPDPESSRSEYPPSEKE</sequence>
<keyword evidence="3" id="KW-0547">Nucleotide-binding</keyword>
<dbReference type="EMBL" id="BAAALN010000019">
    <property type="protein sequence ID" value="GAA1253472.1"/>
    <property type="molecule type" value="Genomic_DNA"/>
</dbReference>
<dbReference type="PANTHER" id="PTHR43776:SF7">
    <property type="entry name" value="D,D-DIPEPTIDE TRANSPORT ATP-BINDING PROTEIN DDPF-RELATED"/>
    <property type="match status" value="1"/>
</dbReference>
<dbReference type="PROSITE" id="PS50893">
    <property type="entry name" value="ABC_TRANSPORTER_2"/>
    <property type="match status" value="1"/>
</dbReference>
<keyword evidence="8" id="KW-1185">Reference proteome</keyword>
<dbReference type="InterPro" id="IPR017871">
    <property type="entry name" value="ABC_transporter-like_CS"/>
</dbReference>